<evidence type="ECO:0000256" key="5">
    <source>
        <dbReference type="ARBA" id="ARBA00023136"/>
    </source>
</evidence>
<feature type="transmembrane region" description="Helical" evidence="6">
    <location>
        <begin position="12"/>
        <end position="36"/>
    </location>
</feature>
<evidence type="ECO:0000256" key="6">
    <source>
        <dbReference type="SAM" id="Phobius"/>
    </source>
</evidence>
<keyword evidence="5 6" id="KW-0472">Membrane</keyword>
<dbReference type="AlphaFoldDB" id="A0AAW2I566"/>
<reference evidence="7" key="1">
    <citation type="journal article" date="2024" name="Gigascience">
        <title>Chromosome-level genome of the poultry shaft louse Menopon gallinae provides insight into the host-switching and adaptive evolution of parasitic lice.</title>
        <authorList>
            <person name="Xu Y."/>
            <person name="Ma L."/>
            <person name="Liu S."/>
            <person name="Liang Y."/>
            <person name="Liu Q."/>
            <person name="He Z."/>
            <person name="Tian L."/>
            <person name="Duan Y."/>
            <person name="Cai W."/>
            <person name="Li H."/>
            <person name="Song F."/>
        </authorList>
    </citation>
    <scope>NUCLEOTIDE SEQUENCE</scope>
    <source>
        <strain evidence="7">Cailab_2023a</strain>
    </source>
</reference>
<evidence type="ECO:0000256" key="4">
    <source>
        <dbReference type="ARBA" id="ARBA00022989"/>
    </source>
</evidence>
<proteinExistence type="predicted"/>
<evidence type="ECO:0000313" key="7">
    <source>
        <dbReference type="EMBL" id="KAL0277299.1"/>
    </source>
</evidence>
<dbReference type="InterPro" id="IPR013604">
    <property type="entry name" value="7TM_chemorcpt"/>
</dbReference>
<dbReference type="EMBL" id="JARGDH010000002">
    <property type="protein sequence ID" value="KAL0277299.1"/>
    <property type="molecule type" value="Genomic_DNA"/>
</dbReference>
<organism evidence="7">
    <name type="scientific">Menopon gallinae</name>
    <name type="common">poultry shaft louse</name>
    <dbReference type="NCBI Taxonomy" id="328185"/>
    <lineage>
        <taxon>Eukaryota</taxon>
        <taxon>Metazoa</taxon>
        <taxon>Ecdysozoa</taxon>
        <taxon>Arthropoda</taxon>
        <taxon>Hexapoda</taxon>
        <taxon>Insecta</taxon>
        <taxon>Pterygota</taxon>
        <taxon>Neoptera</taxon>
        <taxon>Paraneoptera</taxon>
        <taxon>Psocodea</taxon>
        <taxon>Troctomorpha</taxon>
        <taxon>Phthiraptera</taxon>
        <taxon>Amblycera</taxon>
        <taxon>Menoponidae</taxon>
        <taxon>Menopon</taxon>
    </lineage>
</organism>
<keyword evidence="4 6" id="KW-1133">Transmembrane helix</keyword>
<dbReference type="Pfam" id="PF08395">
    <property type="entry name" value="7tm_7"/>
    <property type="match status" value="1"/>
</dbReference>
<dbReference type="GO" id="GO:0050909">
    <property type="term" value="P:sensory perception of taste"/>
    <property type="evidence" value="ECO:0007669"/>
    <property type="project" value="InterPro"/>
</dbReference>
<name>A0AAW2I566_9NEOP</name>
<gene>
    <name evidence="7" type="ORF">PYX00_004639</name>
</gene>
<protein>
    <submittedName>
        <fullName evidence="7">Uncharacterized protein</fullName>
    </submittedName>
</protein>
<sequence length="185" mass="21597">MWININHTWYTSAIYILTEFYIGFSNIQFVGILYAIRKYFKTVNEHLRKCTFGVSTLRDCRTFLFIIESSQKQDGLFDIIKFRELHLNLSCICLKLNQCYTVQILLFLVLCMIEITYSLRSGMIFVVSSNDKSTPYEWAQKPWKEIILTVLWGGYYFINLLELVSSCDFTAAEVSIPPFKPSLSS</sequence>
<accession>A0AAW2I566</accession>
<comment type="subcellular location">
    <subcellularLocation>
        <location evidence="1">Cell membrane</location>
        <topology evidence="1">Multi-pass membrane protein</topology>
    </subcellularLocation>
</comment>
<keyword evidence="3 6" id="KW-0812">Transmembrane</keyword>
<keyword evidence="2" id="KW-1003">Cell membrane</keyword>
<evidence type="ECO:0000256" key="1">
    <source>
        <dbReference type="ARBA" id="ARBA00004651"/>
    </source>
</evidence>
<feature type="transmembrane region" description="Helical" evidence="6">
    <location>
        <begin position="146"/>
        <end position="164"/>
    </location>
</feature>
<comment type="caution">
    <text evidence="7">The sequence shown here is derived from an EMBL/GenBank/DDBJ whole genome shotgun (WGS) entry which is preliminary data.</text>
</comment>
<evidence type="ECO:0000256" key="2">
    <source>
        <dbReference type="ARBA" id="ARBA00022475"/>
    </source>
</evidence>
<feature type="transmembrane region" description="Helical" evidence="6">
    <location>
        <begin position="104"/>
        <end position="126"/>
    </location>
</feature>
<dbReference type="GO" id="GO:0005886">
    <property type="term" value="C:plasma membrane"/>
    <property type="evidence" value="ECO:0007669"/>
    <property type="project" value="UniProtKB-SubCell"/>
</dbReference>
<evidence type="ECO:0000256" key="3">
    <source>
        <dbReference type="ARBA" id="ARBA00022692"/>
    </source>
</evidence>